<evidence type="ECO:0000256" key="9">
    <source>
        <dbReference type="SAM" id="SignalP"/>
    </source>
</evidence>
<dbReference type="InterPro" id="IPR011782">
    <property type="entry name" value="Pept_S1C_Do"/>
</dbReference>
<dbReference type="NCBIfam" id="TIGR02037">
    <property type="entry name" value="degP_htrA_DO"/>
    <property type="match status" value="1"/>
</dbReference>
<accession>A0AAQ3L800</accession>
<evidence type="ECO:0000256" key="2">
    <source>
        <dbReference type="ARBA" id="ARBA00022670"/>
    </source>
</evidence>
<feature type="binding site" evidence="8">
    <location>
        <begin position="245"/>
        <end position="247"/>
    </location>
    <ligand>
        <name>substrate</name>
    </ligand>
</feature>
<feature type="active site" description="Charge relay system" evidence="7">
    <location>
        <position position="136"/>
    </location>
</feature>
<sequence length="507" mass="54456">MHRKTYPFFVVAALAVASVLFTSDYAGKLCAAEEEDEFPPVELKRDTSDLNRKDSARIVSYADVLEPITPAVVSVYTAQVRETDPRREALEEMMRRYFGMPQQQTPDTPQNDEPEPTGMGSGFIVSKDGYILTNNHVVKGLNNTTPDEITVKLRDGREFDAKLVGGDSQTDVAVLKIDADDLPFLTIGDSSQLRVGDIVFAVGNPLGIGLTVTQGIISAMDRTDLGILQGGFESFIQTDAAINRGNSGGPLVDAEGRVIGINSAIISDSYFGGNIGIGFAIPVDLAANVMESLVEGGEVRRGFIGIRPEPLTRELAEAFGLNNTKGAVVARVTPDLPADKAGLRHGDVVLTVNGDQVDSVNDLIYLISKLEPGTIAKLGISRGGKDETIDVKLGDRSQLIAGAVDDAYSTPQQDLFEGVKLKPVSDKVRNDFDIPEDVSGLLIEEVTQSSPYGRTLAPGVVIIEINGKPVATIDEAKAALKEDGKVNSVYVYFEGNFTYTTITVKKE</sequence>
<dbReference type="Gene3D" id="2.40.10.120">
    <property type="match status" value="1"/>
</dbReference>
<dbReference type="PROSITE" id="PS50106">
    <property type="entry name" value="PDZ"/>
    <property type="match status" value="2"/>
</dbReference>
<evidence type="ECO:0000256" key="8">
    <source>
        <dbReference type="PIRSR" id="PIRSR611782-2"/>
    </source>
</evidence>
<feature type="active site" description="Charge relay system" evidence="7">
    <location>
        <position position="247"/>
    </location>
</feature>
<dbReference type="InterPro" id="IPR001940">
    <property type="entry name" value="Peptidase_S1C"/>
</dbReference>
<dbReference type="InterPro" id="IPR009003">
    <property type="entry name" value="Peptidase_S1_PA"/>
</dbReference>
<dbReference type="EMBL" id="CP136920">
    <property type="protein sequence ID" value="WOO40746.1"/>
    <property type="molecule type" value="Genomic_DNA"/>
</dbReference>
<keyword evidence="5 11" id="KW-0378">Hydrolase</keyword>
<dbReference type="Gene3D" id="2.30.42.10">
    <property type="match status" value="2"/>
</dbReference>
<dbReference type="PANTHER" id="PTHR22939">
    <property type="entry name" value="SERINE PROTEASE FAMILY S1C HTRA-RELATED"/>
    <property type="match status" value="1"/>
</dbReference>
<dbReference type="SMART" id="SM00228">
    <property type="entry name" value="PDZ"/>
    <property type="match status" value="2"/>
</dbReference>
<dbReference type="GO" id="GO:0006508">
    <property type="term" value="P:proteolysis"/>
    <property type="evidence" value="ECO:0007669"/>
    <property type="project" value="UniProtKB-KW"/>
</dbReference>
<keyword evidence="3 9" id="KW-0732">Signal</keyword>
<dbReference type="CDD" id="cd10839">
    <property type="entry name" value="cpPDZ1_DegP-like"/>
    <property type="match status" value="1"/>
</dbReference>
<dbReference type="SUPFAM" id="SSF50156">
    <property type="entry name" value="PDZ domain-like"/>
    <property type="match status" value="2"/>
</dbReference>
<evidence type="ECO:0000259" key="10">
    <source>
        <dbReference type="PROSITE" id="PS50106"/>
    </source>
</evidence>
<organism evidence="11 12">
    <name type="scientific">Rubellicoccus peritrichatus</name>
    <dbReference type="NCBI Taxonomy" id="3080537"/>
    <lineage>
        <taxon>Bacteria</taxon>
        <taxon>Pseudomonadati</taxon>
        <taxon>Verrucomicrobiota</taxon>
        <taxon>Opitutia</taxon>
        <taxon>Puniceicoccales</taxon>
        <taxon>Cerasicoccaceae</taxon>
        <taxon>Rubellicoccus</taxon>
    </lineage>
</organism>
<feature type="binding site" evidence="8">
    <location>
        <position position="136"/>
    </location>
    <ligand>
        <name>substrate</name>
    </ligand>
</feature>
<dbReference type="PANTHER" id="PTHR22939:SF129">
    <property type="entry name" value="SERINE PROTEASE HTRA2, MITOCHONDRIAL"/>
    <property type="match status" value="1"/>
</dbReference>
<reference evidence="11 12" key="1">
    <citation type="submission" date="2023-10" db="EMBL/GenBank/DDBJ databases">
        <title>Rubellicoccus peritrichatus gen. nov., sp. nov., isolated from an algae of coral reef tank.</title>
        <authorList>
            <person name="Luo J."/>
        </authorList>
    </citation>
    <scope>NUCLEOTIDE SEQUENCE [LARGE SCALE GENOMIC DNA]</scope>
    <source>
        <strain evidence="11 12">CR14</strain>
    </source>
</reference>
<dbReference type="GO" id="GO:0004252">
    <property type="term" value="F:serine-type endopeptidase activity"/>
    <property type="evidence" value="ECO:0007669"/>
    <property type="project" value="InterPro"/>
</dbReference>
<name>A0AAQ3L800_9BACT</name>
<dbReference type="InterPro" id="IPR036034">
    <property type="entry name" value="PDZ_sf"/>
</dbReference>
<evidence type="ECO:0000256" key="4">
    <source>
        <dbReference type="ARBA" id="ARBA00022737"/>
    </source>
</evidence>
<protein>
    <submittedName>
        <fullName evidence="11">Do family serine endopeptidase</fullName>
        <ecNumber evidence="11">3.4.21.107</ecNumber>
    </submittedName>
</protein>
<evidence type="ECO:0000256" key="6">
    <source>
        <dbReference type="ARBA" id="ARBA00022825"/>
    </source>
</evidence>
<keyword evidence="12" id="KW-1185">Reference proteome</keyword>
<evidence type="ECO:0000313" key="12">
    <source>
        <dbReference type="Proteomes" id="UP001304300"/>
    </source>
</evidence>
<feature type="domain" description="PDZ" evidence="10">
    <location>
        <begin position="311"/>
        <end position="361"/>
    </location>
</feature>
<dbReference type="Pfam" id="PF13365">
    <property type="entry name" value="Trypsin_2"/>
    <property type="match status" value="1"/>
</dbReference>
<dbReference type="RefSeq" id="WP_317832928.1">
    <property type="nucleotide sequence ID" value="NZ_CP136920.1"/>
</dbReference>
<evidence type="ECO:0000256" key="5">
    <source>
        <dbReference type="ARBA" id="ARBA00022801"/>
    </source>
</evidence>
<dbReference type="EC" id="3.4.21.107" evidence="11"/>
<keyword evidence="6" id="KW-0720">Serine protease</keyword>
<feature type="signal peptide" evidence="9">
    <location>
        <begin position="1"/>
        <end position="26"/>
    </location>
</feature>
<feature type="domain" description="PDZ" evidence="10">
    <location>
        <begin position="418"/>
        <end position="495"/>
    </location>
</feature>
<feature type="binding site" evidence="8">
    <location>
        <position position="171"/>
    </location>
    <ligand>
        <name>substrate</name>
    </ligand>
</feature>
<keyword evidence="2" id="KW-0645">Protease</keyword>
<comment type="similarity">
    <text evidence="1">Belongs to the peptidase S1C family.</text>
</comment>
<evidence type="ECO:0000256" key="7">
    <source>
        <dbReference type="PIRSR" id="PIRSR611782-1"/>
    </source>
</evidence>
<proteinExistence type="inferred from homology"/>
<feature type="active site" description="Charge relay system" evidence="7">
    <location>
        <position position="171"/>
    </location>
</feature>
<dbReference type="Proteomes" id="UP001304300">
    <property type="component" value="Chromosome"/>
</dbReference>
<evidence type="ECO:0000256" key="3">
    <source>
        <dbReference type="ARBA" id="ARBA00022729"/>
    </source>
</evidence>
<dbReference type="PRINTS" id="PR00834">
    <property type="entry name" value="PROTEASES2C"/>
</dbReference>
<evidence type="ECO:0000313" key="11">
    <source>
        <dbReference type="EMBL" id="WOO40746.1"/>
    </source>
</evidence>
<keyword evidence="4" id="KW-0677">Repeat</keyword>
<evidence type="ECO:0000256" key="1">
    <source>
        <dbReference type="ARBA" id="ARBA00010541"/>
    </source>
</evidence>
<dbReference type="InterPro" id="IPR001478">
    <property type="entry name" value="PDZ"/>
</dbReference>
<feature type="chain" id="PRO_5042996696" evidence="9">
    <location>
        <begin position="27"/>
        <end position="507"/>
    </location>
</feature>
<dbReference type="SUPFAM" id="SSF50494">
    <property type="entry name" value="Trypsin-like serine proteases"/>
    <property type="match status" value="1"/>
</dbReference>
<dbReference type="KEGG" id="puo:RZN69_19155"/>
<dbReference type="AlphaFoldDB" id="A0AAQ3L800"/>
<gene>
    <name evidence="11" type="ORF">RZN69_19155</name>
</gene>
<dbReference type="Pfam" id="PF13180">
    <property type="entry name" value="PDZ_2"/>
    <property type="match status" value="1"/>
</dbReference>